<dbReference type="Pfam" id="PF13086">
    <property type="entry name" value="AAA_11"/>
    <property type="match status" value="2"/>
</dbReference>
<dbReference type="Proteomes" id="UP000198341">
    <property type="component" value="Chromosome 1"/>
</dbReference>
<feature type="compositionally biased region" description="Acidic residues" evidence="5">
    <location>
        <begin position="1243"/>
        <end position="1262"/>
    </location>
</feature>
<dbReference type="InterPro" id="IPR041677">
    <property type="entry name" value="DNA2/NAM7_AAA_11"/>
</dbReference>
<evidence type="ECO:0000313" key="7">
    <source>
        <dbReference type="EMBL" id="CCO14391.1"/>
    </source>
</evidence>
<dbReference type="RefSeq" id="XP_007515512.1">
    <property type="nucleotide sequence ID" value="XM_007515450.1"/>
</dbReference>
<gene>
    <name evidence="7" type="ORF">Bathy01g06930</name>
</gene>
<dbReference type="InterPro" id="IPR041679">
    <property type="entry name" value="DNA2/NAM7-like_C"/>
</dbReference>
<evidence type="ECO:0000256" key="2">
    <source>
        <dbReference type="ARBA" id="ARBA00022801"/>
    </source>
</evidence>
<dbReference type="PANTHER" id="PTHR10887">
    <property type="entry name" value="DNA2/NAM7 HELICASE FAMILY"/>
    <property type="match status" value="1"/>
</dbReference>
<evidence type="ECO:0000313" key="8">
    <source>
        <dbReference type="Proteomes" id="UP000198341"/>
    </source>
</evidence>
<dbReference type="EMBL" id="FO082278">
    <property type="protein sequence ID" value="CCO14391.1"/>
    <property type="molecule type" value="Genomic_DNA"/>
</dbReference>
<keyword evidence="8" id="KW-1185">Reference proteome</keyword>
<proteinExistence type="predicted"/>
<feature type="domain" description="AAA+ ATPase" evidence="6">
    <location>
        <begin position="741"/>
        <end position="923"/>
    </location>
</feature>
<feature type="compositionally biased region" description="Low complexity" evidence="5">
    <location>
        <begin position="91"/>
        <end position="101"/>
    </location>
</feature>
<dbReference type="OrthoDB" id="498135at2759"/>
<organism evidence="7 8">
    <name type="scientific">Bathycoccus prasinos</name>
    <dbReference type="NCBI Taxonomy" id="41875"/>
    <lineage>
        <taxon>Eukaryota</taxon>
        <taxon>Viridiplantae</taxon>
        <taxon>Chlorophyta</taxon>
        <taxon>Mamiellophyceae</taxon>
        <taxon>Mamiellales</taxon>
        <taxon>Bathycoccaceae</taxon>
        <taxon>Bathycoccus</taxon>
    </lineage>
</organism>
<dbReference type="InterPro" id="IPR047187">
    <property type="entry name" value="SF1_C_Upf1"/>
</dbReference>
<feature type="compositionally biased region" description="Basic residues" evidence="5">
    <location>
        <begin position="141"/>
        <end position="154"/>
    </location>
</feature>
<dbReference type="GeneID" id="19018427"/>
<dbReference type="CDD" id="cd18808">
    <property type="entry name" value="SF1_C_Upf1"/>
    <property type="match status" value="1"/>
</dbReference>
<feature type="compositionally biased region" description="Low complexity" evidence="5">
    <location>
        <begin position="172"/>
        <end position="184"/>
    </location>
</feature>
<dbReference type="SUPFAM" id="SSF52540">
    <property type="entry name" value="P-loop containing nucleoside triphosphate hydrolases"/>
    <property type="match status" value="1"/>
</dbReference>
<feature type="compositionally biased region" description="Acidic residues" evidence="5">
    <location>
        <begin position="1275"/>
        <end position="1285"/>
    </location>
</feature>
<dbReference type="GO" id="GO:0005694">
    <property type="term" value="C:chromosome"/>
    <property type="evidence" value="ECO:0007669"/>
    <property type="project" value="UniProtKB-ARBA"/>
</dbReference>
<dbReference type="PANTHER" id="PTHR10887:SF495">
    <property type="entry name" value="HELICASE SENATAXIN ISOFORM X1-RELATED"/>
    <property type="match status" value="1"/>
</dbReference>
<dbReference type="Pfam" id="PF13087">
    <property type="entry name" value="AAA_12"/>
    <property type="match status" value="1"/>
</dbReference>
<feature type="compositionally biased region" description="Pro residues" evidence="5">
    <location>
        <begin position="224"/>
        <end position="239"/>
    </location>
</feature>
<dbReference type="InterPro" id="IPR003593">
    <property type="entry name" value="AAA+_ATPase"/>
</dbReference>
<dbReference type="GO" id="GO:0005524">
    <property type="term" value="F:ATP binding"/>
    <property type="evidence" value="ECO:0007669"/>
    <property type="project" value="UniProtKB-KW"/>
</dbReference>
<accession>K8E9P5</accession>
<dbReference type="InterPro" id="IPR045055">
    <property type="entry name" value="DNA2/NAM7-like"/>
</dbReference>
<dbReference type="InterPro" id="IPR027417">
    <property type="entry name" value="P-loop_NTPase"/>
</dbReference>
<feature type="region of interest" description="Disordered" evidence="5">
    <location>
        <begin position="321"/>
        <end position="373"/>
    </location>
</feature>
<evidence type="ECO:0000256" key="1">
    <source>
        <dbReference type="ARBA" id="ARBA00022741"/>
    </source>
</evidence>
<reference evidence="7 8" key="1">
    <citation type="submission" date="2011-10" db="EMBL/GenBank/DDBJ databases">
        <authorList>
            <person name="Genoscope - CEA"/>
        </authorList>
    </citation>
    <scope>NUCLEOTIDE SEQUENCE [LARGE SCALE GENOMIC DNA]</scope>
    <source>
        <strain evidence="7 8">RCC 1105</strain>
    </source>
</reference>
<dbReference type="GO" id="GO:0004386">
    <property type="term" value="F:helicase activity"/>
    <property type="evidence" value="ECO:0007669"/>
    <property type="project" value="UniProtKB-KW"/>
</dbReference>
<feature type="compositionally biased region" description="Low complexity" evidence="5">
    <location>
        <begin position="67"/>
        <end position="83"/>
    </location>
</feature>
<evidence type="ECO:0000256" key="3">
    <source>
        <dbReference type="ARBA" id="ARBA00022806"/>
    </source>
</evidence>
<feature type="compositionally biased region" description="Polar residues" evidence="5">
    <location>
        <begin position="321"/>
        <end position="332"/>
    </location>
</feature>
<feature type="compositionally biased region" description="Polar residues" evidence="5">
    <location>
        <begin position="1233"/>
        <end position="1242"/>
    </location>
</feature>
<feature type="region of interest" description="Disordered" evidence="5">
    <location>
        <begin position="1233"/>
        <end position="1285"/>
    </location>
</feature>
<feature type="compositionally biased region" description="Polar residues" evidence="5">
    <location>
        <begin position="1"/>
        <end position="34"/>
    </location>
</feature>
<keyword evidence="2" id="KW-0378">Hydrolase</keyword>
<feature type="compositionally biased region" description="Pro residues" evidence="5">
    <location>
        <begin position="185"/>
        <end position="198"/>
    </location>
</feature>
<dbReference type="STRING" id="41875.K8E9P5"/>
<sequence>MKQSFMESGQNQQTNSASGTHETSSSAIQTTGSLKSGVPLPKPNLTTGGKKVGLKSKKNVEQHNNFNGSSGDAAGTAASNNNGEHSHAKNKGNNTNNNGRKSSSKKNGEAAATAERAGDGSTSGDVFHDALAPEEAQQKAAKLKKKKQVKKKKEHSLDDGVSRLSLEDGAEGTMSIPSPSMMPGGMPPPPLGRPPKSPIKPEQPSRKSSAKPRGTRKMVASQPIAPPPLPSGAPPPLPGDPLSANAEQRKSGGKTQGGTYVPPSQREGRKSSRTAQKSTAKSPLGKKAITHDEARGDPDYDRNDPNLIRGGALHHREQFGHTSLSGRSSPNHHASLAEEQAAQKQAKKDQQKKEKPAPPKLTAEQQKQQATGREIRKFLDSNDINGALDVFYAKRDFGGIDVEAFKILVAGCVKMAAIQDGLRVVEYAKSKGLKISLRNFTGLLQTIPQRSNPMDTADLLAALEYVIDYEDRRVRNYHFHFAKLIVQEFLEEALQTLDRVANAPAFGLQENGLAAMDVRLEPLRKPGQVGLTIPALAAEMQKNLMKGDAVLLSRTSATKNIMTLGELPKHSKAALEAAGESTVKALSMEQGERPARRSYNYSAAEEYEAEVCQLGNNIAVRLLGVDPRDAASISGSGWRVDKLANRTSYLRQLNALQDLMEMKGPVGNKAGVDPGIRDILLAGWDNNKKAIESIPDLCAAELNGETMHAATKQRMLDMAQDIPAMQHMNKSQHEALRAALFQRITLIQGPPGTGKTHTAVALVQMWLKCRTMPILCTSDSNIAVDNLVDGLSRAGVRVARIGRPEAVRQDLMPFMVESIAGIEPGSNMSKDQQYQAINGVLRRAEVICATCAGAGSDILERFSFAACLIDEATQATEPATVVPMTKGCKQIVLIGDQNQLPPTIISRDADERGLGTSLFERMLSRGIRTFMLKVQYRMHPAIAKFPSQQFYSNELLSGTPPSQRRAPQGFDWPVPAVPLAFVDCPEGEERSDGASQMNTIEAQKVVTLVKKLMAEHEVLACDIGIVSPYAAQVRAIKKLLQPNAVKRTRFDAPAAPDSDAAIEVCSIDGFQGREKEVIVFSCTRANLMGNVGFLADRRRVNVMLTRARRGLIIVGHLRTLRGEPEVWGPWLTWAGENGLICGLSATDADAANSLATIGMSSYAEIGGSGVGETVNTSAMLVPSAWADDSKNTGMHRIESGSKLVQREHIPEAWDDSDDENADVDAIVPSASVSSFVTSAISTDDQDPDSAWDEDDEDDDGGEETATTTSVVTSSTDEEDGNDDEA</sequence>
<protein>
    <recommendedName>
        <fullName evidence="6">AAA+ ATPase domain-containing protein</fullName>
    </recommendedName>
</protein>
<dbReference type="FunFam" id="3.40.50.300:FF:000326">
    <property type="entry name" value="P-loop containing nucleoside triphosphate hydrolase"/>
    <property type="match status" value="1"/>
</dbReference>
<dbReference type="Gene3D" id="3.40.50.300">
    <property type="entry name" value="P-loop containing nucleotide triphosphate hydrolases"/>
    <property type="match status" value="2"/>
</dbReference>
<dbReference type="SMART" id="SM00382">
    <property type="entry name" value="AAA"/>
    <property type="match status" value="1"/>
</dbReference>
<evidence type="ECO:0000256" key="4">
    <source>
        <dbReference type="ARBA" id="ARBA00022840"/>
    </source>
</evidence>
<keyword evidence="3" id="KW-0347">Helicase</keyword>
<feature type="region of interest" description="Disordered" evidence="5">
    <location>
        <begin position="1"/>
        <end position="309"/>
    </location>
</feature>
<evidence type="ECO:0000259" key="6">
    <source>
        <dbReference type="SMART" id="SM00382"/>
    </source>
</evidence>
<name>K8E9P5_9CHLO</name>
<evidence type="ECO:0000256" key="5">
    <source>
        <dbReference type="SAM" id="MobiDB-lite"/>
    </source>
</evidence>
<feature type="compositionally biased region" description="Basic and acidic residues" evidence="5">
    <location>
        <begin position="289"/>
        <end position="304"/>
    </location>
</feature>
<keyword evidence="1" id="KW-0547">Nucleotide-binding</keyword>
<dbReference type="GO" id="GO:0016787">
    <property type="term" value="F:hydrolase activity"/>
    <property type="evidence" value="ECO:0007669"/>
    <property type="project" value="UniProtKB-KW"/>
</dbReference>
<feature type="compositionally biased region" description="Low complexity" evidence="5">
    <location>
        <begin position="1263"/>
        <end position="1274"/>
    </location>
</feature>
<feature type="compositionally biased region" description="Basic and acidic residues" evidence="5">
    <location>
        <begin position="346"/>
        <end position="357"/>
    </location>
</feature>
<dbReference type="eggNOG" id="KOG1802">
    <property type="taxonomic scope" value="Eukaryota"/>
</dbReference>
<dbReference type="KEGG" id="bpg:Bathy01g06930"/>
<keyword evidence="4" id="KW-0067">ATP-binding</keyword>